<organism evidence="1 2">
    <name type="scientific">Achromobacter phage Motura</name>
    <dbReference type="NCBI Taxonomy" id="2591403"/>
    <lineage>
        <taxon>Viruses</taxon>
        <taxon>Duplodnaviria</taxon>
        <taxon>Heunggongvirae</taxon>
        <taxon>Uroviricota</taxon>
        <taxon>Caudoviricetes</taxon>
        <taxon>Moturavirus</taxon>
        <taxon>Moturavirus motura</taxon>
    </lineage>
</organism>
<dbReference type="GeneID" id="56136184"/>
<name>A0A514CT59_9CAUD</name>
<reference evidence="1 2" key="1">
    <citation type="submission" date="2019-06" db="EMBL/GenBank/DDBJ databases">
        <authorList>
            <person name="Kincaid V.D."/>
            <person name="Fuller A."/>
            <person name="Hodges K."/>
            <person name="Bansal M."/>
            <person name="Essig J."/>
            <person name="Johnson A."/>
        </authorList>
    </citation>
    <scope>NUCLEOTIDE SEQUENCE [LARGE SCALE GENOMIC DNA]</scope>
</reference>
<evidence type="ECO:0000313" key="2">
    <source>
        <dbReference type="Proteomes" id="UP000320799"/>
    </source>
</evidence>
<accession>A0A514CT59</accession>
<keyword evidence="2" id="KW-1185">Reference proteome</keyword>
<proteinExistence type="predicted"/>
<sequence length="123" mass="13619">MATYDFRSNKVGDLKIGIMLEWETQRIVVASTLNVNTQERILIVKAAKPEDREDVQRFINAASGEFTVKNNQKFLDTLAAYVDAKYTVKSKKNSIEFDSASKAQAFAKANGATITKIVVKANG</sequence>
<evidence type="ECO:0000313" key="1">
    <source>
        <dbReference type="EMBL" id="QDH83671.1"/>
    </source>
</evidence>
<protein>
    <submittedName>
        <fullName evidence="1">Uncharacterized protein</fullName>
    </submittedName>
</protein>
<dbReference type="Proteomes" id="UP000320799">
    <property type="component" value="Segment"/>
</dbReference>
<dbReference type="EMBL" id="MN094788">
    <property type="protein sequence ID" value="QDH83671.1"/>
    <property type="molecule type" value="Genomic_DNA"/>
</dbReference>
<dbReference type="KEGG" id="vg:56136184"/>
<dbReference type="RefSeq" id="YP_009903908.1">
    <property type="nucleotide sequence ID" value="NC_049849.1"/>
</dbReference>